<proteinExistence type="predicted"/>
<evidence type="ECO:0000256" key="2">
    <source>
        <dbReference type="SAM" id="Phobius"/>
    </source>
</evidence>
<dbReference type="RefSeq" id="WP_179217609.1">
    <property type="nucleotide sequence ID" value="NZ_CP067129.1"/>
</dbReference>
<keyword evidence="4" id="KW-1185">Reference proteome</keyword>
<feature type="region of interest" description="Disordered" evidence="1">
    <location>
        <begin position="34"/>
        <end position="57"/>
    </location>
</feature>
<sequence>MAEGKNNGMYFIVGAVVVVAALLFFFMAADQGEMSPDGGAPVAESTAPEPPVTPEGN</sequence>
<gene>
    <name evidence="3" type="ORF">SAMN05444959_101448</name>
</gene>
<evidence type="ECO:0000313" key="3">
    <source>
        <dbReference type="EMBL" id="SNT68887.1"/>
    </source>
</evidence>
<evidence type="ECO:0000256" key="1">
    <source>
        <dbReference type="SAM" id="MobiDB-lite"/>
    </source>
</evidence>
<dbReference type="AlphaFoldDB" id="A0A239PMN6"/>
<dbReference type="EMBL" id="FZQB01000001">
    <property type="protein sequence ID" value="SNT68887.1"/>
    <property type="molecule type" value="Genomic_DNA"/>
</dbReference>
<organism evidence="3 4">
    <name type="scientific">Paracoccus seriniphilus</name>
    <dbReference type="NCBI Taxonomy" id="184748"/>
    <lineage>
        <taxon>Bacteria</taxon>
        <taxon>Pseudomonadati</taxon>
        <taxon>Pseudomonadota</taxon>
        <taxon>Alphaproteobacteria</taxon>
        <taxon>Rhodobacterales</taxon>
        <taxon>Paracoccaceae</taxon>
        <taxon>Paracoccus</taxon>
    </lineage>
</organism>
<reference evidence="3 4" key="1">
    <citation type="submission" date="2017-07" db="EMBL/GenBank/DDBJ databases">
        <authorList>
            <person name="Sun Z.S."/>
            <person name="Albrecht U."/>
            <person name="Echele G."/>
            <person name="Lee C.C."/>
        </authorList>
    </citation>
    <scope>NUCLEOTIDE SEQUENCE [LARGE SCALE GENOMIC DNA]</scope>
    <source>
        <strain evidence="3 4">DSM 14827</strain>
    </source>
</reference>
<evidence type="ECO:0000313" key="4">
    <source>
        <dbReference type="Proteomes" id="UP000198307"/>
    </source>
</evidence>
<feature type="transmembrane region" description="Helical" evidence="2">
    <location>
        <begin position="9"/>
        <end position="29"/>
    </location>
</feature>
<keyword evidence="2" id="KW-0472">Membrane</keyword>
<protein>
    <submittedName>
        <fullName evidence="3">Uncharacterized protein</fullName>
    </submittedName>
</protein>
<feature type="compositionally biased region" description="Pro residues" evidence="1">
    <location>
        <begin position="48"/>
        <end position="57"/>
    </location>
</feature>
<name>A0A239PMN6_9RHOB</name>
<accession>A0A239PMN6</accession>
<keyword evidence="2" id="KW-1133">Transmembrane helix</keyword>
<keyword evidence="2" id="KW-0812">Transmembrane</keyword>
<dbReference type="Proteomes" id="UP000198307">
    <property type="component" value="Unassembled WGS sequence"/>
</dbReference>